<dbReference type="EMBL" id="CP002046">
    <property type="protein sequence ID" value="EAP86184.1"/>
    <property type="molecule type" value="Genomic_DNA"/>
</dbReference>
<accession>A3UC33</accession>
<dbReference type="Proteomes" id="UP000002297">
    <property type="component" value="Chromosome"/>
</dbReference>
<evidence type="ECO:0000313" key="1">
    <source>
        <dbReference type="EMBL" id="EAP86184.1"/>
    </source>
</evidence>
<dbReference type="GeneID" id="89453573"/>
<dbReference type="KEGG" id="cat:CA2559_09126"/>
<keyword evidence="2" id="KW-1185">Reference proteome</keyword>
<proteinExistence type="predicted"/>
<dbReference type="RefSeq" id="WP_013187570.1">
    <property type="nucleotide sequence ID" value="NC_014230.1"/>
</dbReference>
<protein>
    <submittedName>
        <fullName evidence="1">Uncharacterized protein</fullName>
    </submittedName>
</protein>
<dbReference type="AlphaFoldDB" id="A3UC33"/>
<dbReference type="OrthoDB" id="1420424at2"/>
<dbReference type="HOGENOM" id="CLU_562372_0_0_10"/>
<reference evidence="1 2" key="1">
    <citation type="journal article" date="2010" name="J. Bacteriol.">
        <title>The complete genome sequence of Croceibacter atlanticus HTCC2559T.</title>
        <authorList>
            <person name="Oh H.M."/>
            <person name="Kang I."/>
            <person name="Ferriera S."/>
            <person name="Giovannoni S.J."/>
            <person name="Cho J.C."/>
        </authorList>
    </citation>
    <scope>NUCLEOTIDE SEQUENCE [LARGE SCALE GENOMIC DNA]</scope>
    <source>
        <strain evidence="2">ATCC BAA-628 / HTCC2559 / KCTC 12090</strain>
    </source>
</reference>
<organism evidence="1 2">
    <name type="scientific">Croceibacter atlanticus (strain ATCC BAA-628 / JCM 21780 / CIP 108009 / IAM 15332 / KCTC 12090 / HTCC2559)</name>
    <dbReference type="NCBI Taxonomy" id="216432"/>
    <lineage>
        <taxon>Bacteria</taxon>
        <taxon>Pseudomonadati</taxon>
        <taxon>Bacteroidota</taxon>
        <taxon>Flavobacteriia</taxon>
        <taxon>Flavobacteriales</taxon>
        <taxon>Flavobacteriaceae</taxon>
        <taxon>Croceibacter</taxon>
    </lineage>
</organism>
<dbReference type="eggNOG" id="ENOG502Z8M8">
    <property type="taxonomic scope" value="Bacteria"/>
</dbReference>
<sequence>MKLFKVREHKLLVVLLLGCIGLSYAQKKEPVLKERFNVKDDVTIKVDTRYTNVVFETWDKNEVSVEAFVETTDDVTKDEIKKIADNWKINANGNSGEITITSAGNLNWNGDMNLDLAALQSLQNLPLDFIGPMVEGIIVPMTESIATEMPKDFYKNMRDIDFDYKAYKENPDAYMKSYEKQMKEHFGDDYEGDLEAWGEDFGKKMEAWGKQFEENLGDDMEKWGENFEKEYGPKLQAWAQQMAEQYGGEYATTKSTNPNGSSTTTIVKYNTVKPGNFTNDNVKRTIIIKMPKESRLRLDVRHGEIKLAERIKNIQAKLSHTRLAANIIDGGQTSISAAYSPVLVKQWNYGELNTNYVKECVIDNAKNIKLVSKSSDVVIKNLEEIGVISGTFSRIAIPEINQSITNLDVVLENSDFIVSLPSSAFNFTFNGNRSGLKYPPSLQVQTVKNANNDRVTGFHRSRNTSANLAISARFSNVILK</sequence>
<evidence type="ECO:0000313" key="2">
    <source>
        <dbReference type="Proteomes" id="UP000002297"/>
    </source>
</evidence>
<name>A3UC33_CROAH</name>
<gene>
    <name evidence="1" type="ordered locus">CA2559_09126</name>
</gene>
<dbReference type="STRING" id="216432.CA2559_09126"/>